<comment type="caution">
    <text evidence="2">The sequence shown here is derived from an EMBL/GenBank/DDBJ whole genome shotgun (WGS) entry which is preliminary data.</text>
</comment>
<protein>
    <submittedName>
        <fullName evidence="2">Uncharacterized protein</fullName>
    </submittedName>
</protein>
<evidence type="ECO:0000256" key="1">
    <source>
        <dbReference type="SAM" id="Phobius"/>
    </source>
</evidence>
<accession>A0A1G2HSZ6</accession>
<name>A0A1G2HSZ6_9BACT</name>
<organism evidence="2 3">
    <name type="scientific">Candidatus Staskawiczbacteria bacterium RIFCSPHIGHO2_01_FULL_41_41</name>
    <dbReference type="NCBI Taxonomy" id="1802203"/>
    <lineage>
        <taxon>Bacteria</taxon>
        <taxon>Candidatus Staskawicziibacteriota</taxon>
    </lineage>
</organism>
<sequence length="74" mass="8573">MSYFFWLSIALLVSTLIFYAIFAGLIYYWHEKKTTVVVVPLLFTFEFFSIGFLVICLITLLIQSSPDILKLISN</sequence>
<keyword evidence="1" id="KW-0812">Transmembrane</keyword>
<proteinExistence type="predicted"/>
<keyword evidence="1" id="KW-1133">Transmembrane helix</keyword>
<dbReference type="Proteomes" id="UP000178774">
    <property type="component" value="Unassembled WGS sequence"/>
</dbReference>
<evidence type="ECO:0000313" key="3">
    <source>
        <dbReference type="Proteomes" id="UP000178774"/>
    </source>
</evidence>
<evidence type="ECO:0000313" key="2">
    <source>
        <dbReference type="EMBL" id="OGZ65351.1"/>
    </source>
</evidence>
<gene>
    <name evidence="2" type="ORF">A2822_02450</name>
</gene>
<reference evidence="2 3" key="1">
    <citation type="journal article" date="2016" name="Nat. Commun.">
        <title>Thousands of microbial genomes shed light on interconnected biogeochemical processes in an aquifer system.</title>
        <authorList>
            <person name="Anantharaman K."/>
            <person name="Brown C.T."/>
            <person name="Hug L.A."/>
            <person name="Sharon I."/>
            <person name="Castelle C.J."/>
            <person name="Probst A.J."/>
            <person name="Thomas B.C."/>
            <person name="Singh A."/>
            <person name="Wilkins M.J."/>
            <person name="Karaoz U."/>
            <person name="Brodie E.L."/>
            <person name="Williams K.H."/>
            <person name="Hubbard S.S."/>
            <person name="Banfield J.F."/>
        </authorList>
    </citation>
    <scope>NUCLEOTIDE SEQUENCE [LARGE SCALE GENOMIC DNA]</scope>
</reference>
<keyword evidence="1" id="KW-0472">Membrane</keyword>
<dbReference type="EMBL" id="MHOP01000023">
    <property type="protein sequence ID" value="OGZ65351.1"/>
    <property type="molecule type" value="Genomic_DNA"/>
</dbReference>
<feature type="transmembrane region" description="Helical" evidence="1">
    <location>
        <begin position="36"/>
        <end position="62"/>
    </location>
</feature>
<feature type="transmembrane region" description="Helical" evidence="1">
    <location>
        <begin position="6"/>
        <end position="29"/>
    </location>
</feature>
<dbReference type="AlphaFoldDB" id="A0A1G2HSZ6"/>